<organism evidence="2 3">
    <name type="scientific">Cetraspora pellucida</name>
    <dbReference type="NCBI Taxonomy" id="1433469"/>
    <lineage>
        <taxon>Eukaryota</taxon>
        <taxon>Fungi</taxon>
        <taxon>Fungi incertae sedis</taxon>
        <taxon>Mucoromycota</taxon>
        <taxon>Glomeromycotina</taxon>
        <taxon>Glomeromycetes</taxon>
        <taxon>Diversisporales</taxon>
        <taxon>Gigasporaceae</taxon>
        <taxon>Cetraspora</taxon>
    </lineage>
</organism>
<dbReference type="AlphaFoldDB" id="A0A9N9FC79"/>
<dbReference type="OrthoDB" id="2157866at2759"/>
<comment type="caution">
    <text evidence="2">The sequence shown here is derived from an EMBL/GenBank/DDBJ whole genome shotgun (WGS) entry which is preliminary data.</text>
</comment>
<accession>A0A9N9FC79</accession>
<evidence type="ECO:0000259" key="1">
    <source>
        <dbReference type="PROSITE" id="PS50003"/>
    </source>
</evidence>
<dbReference type="SMART" id="SM00233">
    <property type="entry name" value="PH"/>
    <property type="match status" value="1"/>
</dbReference>
<feature type="domain" description="PH" evidence="1">
    <location>
        <begin position="50"/>
        <end position="138"/>
    </location>
</feature>
<reference evidence="2" key="1">
    <citation type="submission" date="2021-06" db="EMBL/GenBank/DDBJ databases">
        <authorList>
            <person name="Kallberg Y."/>
            <person name="Tangrot J."/>
            <person name="Rosling A."/>
        </authorList>
    </citation>
    <scope>NUCLEOTIDE SEQUENCE</scope>
    <source>
        <strain evidence="2">FL966</strain>
    </source>
</reference>
<dbReference type="InterPro" id="IPR011993">
    <property type="entry name" value="PH-like_dom_sf"/>
</dbReference>
<dbReference type="EMBL" id="CAJVQA010001714">
    <property type="protein sequence ID" value="CAG8523639.1"/>
    <property type="molecule type" value="Genomic_DNA"/>
</dbReference>
<gene>
    <name evidence="2" type="ORF">CPELLU_LOCUS3509</name>
</gene>
<sequence>MSMVINSLLEEDQHLLERKSNQQLESEEFRQDVQDEFEFIHTEVKRYYPDALKVGKLYKKSRFLKRYNERYFVFYNGILIYYKDRYSFKRIEIESTSEVIRVDKYRFEIQIPFKTYKLQASSENDQAEWITGQKIITGHLLALTHVATNSTISPIISSFCTKPKPDVDI</sequence>
<dbReference type="Pfam" id="PF00169">
    <property type="entry name" value="PH"/>
    <property type="match status" value="1"/>
</dbReference>
<dbReference type="Gene3D" id="2.30.29.30">
    <property type="entry name" value="Pleckstrin-homology domain (PH domain)/Phosphotyrosine-binding domain (PTB)"/>
    <property type="match status" value="1"/>
</dbReference>
<evidence type="ECO:0000313" key="3">
    <source>
        <dbReference type="Proteomes" id="UP000789759"/>
    </source>
</evidence>
<proteinExistence type="predicted"/>
<dbReference type="PROSITE" id="PS50003">
    <property type="entry name" value="PH_DOMAIN"/>
    <property type="match status" value="1"/>
</dbReference>
<dbReference type="Proteomes" id="UP000789759">
    <property type="component" value="Unassembled WGS sequence"/>
</dbReference>
<protein>
    <submittedName>
        <fullName evidence="2">8869_t:CDS:1</fullName>
    </submittedName>
</protein>
<dbReference type="InterPro" id="IPR001849">
    <property type="entry name" value="PH_domain"/>
</dbReference>
<dbReference type="SUPFAM" id="SSF50729">
    <property type="entry name" value="PH domain-like"/>
    <property type="match status" value="1"/>
</dbReference>
<evidence type="ECO:0000313" key="2">
    <source>
        <dbReference type="EMBL" id="CAG8523639.1"/>
    </source>
</evidence>
<keyword evidence="3" id="KW-1185">Reference proteome</keyword>
<name>A0A9N9FC79_9GLOM</name>